<dbReference type="EMBL" id="JAVHNR010000008">
    <property type="protein sequence ID" value="KAK6335098.1"/>
    <property type="molecule type" value="Genomic_DNA"/>
</dbReference>
<evidence type="ECO:0000313" key="2">
    <source>
        <dbReference type="Proteomes" id="UP001313282"/>
    </source>
</evidence>
<comment type="caution">
    <text evidence="1">The sequence shown here is derived from an EMBL/GenBank/DDBJ whole genome shotgun (WGS) entry which is preliminary data.</text>
</comment>
<sequence length="151" mass="16539">MTVEASGTFDGDDHMVNTSLTSGIYSLAIAGPETRPEHPSEGKSSVEKMGGSLGGLECRRFVVLVDRVRSFGCKATGGELRPRNLRICKSDRTGPGGPSTAIQQRYRRQFLDRQLNLHYATRNMRDIECRILLEVSSVRHGACGLFLSPVA</sequence>
<name>A0AAN8RA57_9PEZI</name>
<keyword evidence="2" id="KW-1185">Reference proteome</keyword>
<dbReference type="AlphaFoldDB" id="A0AAN8RA57"/>
<reference evidence="1 2" key="1">
    <citation type="submission" date="2019-10" db="EMBL/GenBank/DDBJ databases">
        <authorList>
            <person name="Palmer J.M."/>
        </authorList>
    </citation>
    <scope>NUCLEOTIDE SEQUENCE [LARGE SCALE GENOMIC DNA]</scope>
    <source>
        <strain evidence="1 2">TWF718</strain>
    </source>
</reference>
<accession>A0AAN8RA57</accession>
<evidence type="ECO:0000313" key="1">
    <source>
        <dbReference type="EMBL" id="KAK6335098.1"/>
    </source>
</evidence>
<organism evidence="1 2">
    <name type="scientific">Orbilia javanica</name>
    <dbReference type="NCBI Taxonomy" id="47235"/>
    <lineage>
        <taxon>Eukaryota</taxon>
        <taxon>Fungi</taxon>
        <taxon>Dikarya</taxon>
        <taxon>Ascomycota</taxon>
        <taxon>Pezizomycotina</taxon>
        <taxon>Orbiliomycetes</taxon>
        <taxon>Orbiliales</taxon>
        <taxon>Orbiliaceae</taxon>
        <taxon>Orbilia</taxon>
    </lineage>
</organism>
<dbReference type="Proteomes" id="UP001313282">
    <property type="component" value="Unassembled WGS sequence"/>
</dbReference>
<protein>
    <submittedName>
        <fullName evidence="1">Uncharacterized protein</fullName>
    </submittedName>
</protein>
<proteinExistence type="predicted"/>
<gene>
    <name evidence="1" type="ORF">TWF718_010539</name>
</gene>